<dbReference type="EMBL" id="BSOR01000026">
    <property type="protein sequence ID" value="GLR64053.1"/>
    <property type="molecule type" value="Genomic_DNA"/>
</dbReference>
<reference evidence="2" key="1">
    <citation type="journal article" date="2019" name="Int. J. Syst. Evol. Microbiol.">
        <title>The Global Catalogue of Microorganisms (GCM) 10K type strain sequencing project: providing services to taxonomists for standard genome sequencing and annotation.</title>
        <authorList>
            <consortium name="The Broad Institute Genomics Platform"/>
            <consortium name="The Broad Institute Genome Sequencing Center for Infectious Disease"/>
            <person name="Wu L."/>
            <person name="Ma J."/>
        </authorList>
    </citation>
    <scope>NUCLEOTIDE SEQUENCE [LARGE SCALE GENOMIC DNA]</scope>
    <source>
        <strain evidence="2">NBRC 100033</strain>
    </source>
</reference>
<name>A0ABQ6A1D2_9GAMM</name>
<keyword evidence="2" id="KW-1185">Reference proteome</keyword>
<proteinExistence type="predicted"/>
<gene>
    <name evidence="1" type="ORF">GCM10007878_14910</name>
</gene>
<evidence type="ECO:0000313" key="2">
    <source>
        <dbReference type="Proteomes" id="UP001156682"/>
    </source>
</evidence>
<protein>
    <submittedName>
        <fullName evidence="1">Uncharacterized protein</fullName>
    </submittedName>
</protein>
<comment type="caution">
    <text evidence="1">The sequence shown here is derived from an EMBL/GenBank/DDBJ whole genome shotgun (WGS) entry which is preliminary data.</text>
</comment>
<evidence type="ECO:0000313" key="1">
    <source>
        <dbReference type="EMBL" id="GLR64053.1"/>
    </source>
</evidence>
<accession>A0ABQ6A1D2</accession>
<organism evidence="1 2">
    <name type="scientific">Marinospirillum insulare</name>
    <dbReference type="NCBI Taxonomy" id="217169"/>
    <lineage>
        <taxon>Bacteria</taxon>
        <taxon>Pseudomonadati</taxon>
        <taxon>Pseudomonadota</taxon>
        <taxon>Gammaproteobacteria</taxon>
        <taxon>Oceanospirillales</taxon>
        <taxon>Oceanospirillaceae</taxon>
        <taxon>Marinospirillum</taxon>
    </lineage>
</organism>
<dbReference type="Proteomes" id="UP001156682">
    <property type="component" value="Unassembled WGS sequence"/>
</dbReference>
<sequence length="79" mass="9504">MLYIRNYLEVEDLKTRGLPDYYRQKINLHDELEKQFRKELLKLEEKPLVADLDASLKNEVEALLKQYNFTPAKMFEILS</sequence>